<dbReference type="GO" id="GO:0006508">
    <property type="term" value="P:proteolysis"/>
    <property type="evidence" value="ECO:0007669"/>
    <property type="project" value="UniProtKB-KW"/>
</dbReference>
<dbReference type="PANTHER" id="PTHR21646:SF33">
    <property type="entry name" value="UBIQUITIN CARBOXYL-TERMINAL HYDROLASE 22"/>
    <property type="match status" value="1"/>
</dbReference>
<comment type="subcellular location">
    <subcellularLocation>
        <location evidence="2">Nucleus</location>
    </subcellularLocation>
</comment>
<dbReference type="Gene3D" id="3.90.70.10">
    <property type="entry name" value="Cysteine proteinases"/>
    <property type="match status" value="1"/>
</dbReference>
<keyword evidence="5 10" id="KW-0378">Hydrolase</keyword>
<organism evidence="12 13">
    <name type="scientific">Thraustotheca clavata</name>
    <dbReference type="NCBI Taxonomy" id="74557"/>
    <lineage>
        <taxon>Eukaryota</taxon>
        <taxon>Sar</taxon>
        <taxon>Stramenopiles</taxon>
        <taxon>Oomycota</taxon>
        <taxon>Saprolegniomycetes</taxon>
        <taxon>Saprolegniales</taxon>
        <taxon>Achlyaceae</taxon>
        <taxon>Thraustotheca</taxon>
    </lineage>
</organism>
<dbReference type="EMBL" id="JNBS01001956">
    <property type="protein sequence ID" value="OQR96665.1"/>
    <property type="molecule type" value="Genomic_DNA"/>
</dbReference>
<reference evidence="12 13" key="1">
    <citation type="journal article" date="2014" name="Genome Biol. Evol.">
        <title>The secreted proteins of Achlya hypogyna and Thraustotheca clavata identify the ancestral oomycete secretome and reveal gene acquisitions by horizontal gene transfer.</title>
        <authorList>
            <person name="Misner I."/>
            <person name="Blouin N."/>
            <person name="Leonard G."/>
            <person name="Richards T.A."/>
            <person name="Lane C.E."/>
        </authorList>
    </citation>
    <scope>NUCLEOTIDE SEQUENCE [LARGE SCALE GENOMIC DNA]</scope>
    <source>
        <strain evidence="12 13">ATCC 34112</strain>
    </source>
</reference>
<evidence type="ECO:0000256" key="8">
    <source>
        <dbReference type="ARBA" id="ARBA00023163"/>
    </source>
</evidence>
<evidence type="ECO:0000259" key="11">
    <source>
        <dbReference type="PROSITE" id="PS50235"/>
    </source>
</evidence>
<protein>
    <recommendedName>
        <fullName evidence="10">Ubiquitin carboxyl-terminal hydrolase</fullName>
        <ecNumber evidence="10">3.4.19.12</ecNumber>
    </recommendedName>
</protein>
<evidence type="ECO:0000313" key="13">
    <source>
        <dbReference type="Proteomes" id="UP000243217"/>
    </source>
</evidence>
<comment type="similarity">
    <text evidence="10">Belongs to the peptidase C19 family.</text>
</comment>
<evidence type="ECO:0000256" key="9">
    <source>
        <dbReference type="ARBA" id="ARBA00023242"/>
    </source>
</evidence>
<keyword evidence="13" id="KW-1185">Reference proteome</keyword>
<keyword evidence="8" id="KW-0804">Transcription</keyword>
<name>A0A1V9ZF83_9STRA</name>
<dbReference type="PROSITE" id="PS00973">
    <property type="entry name" value="USP_2"/>
    <property type="match status" value="1"/>
</dbReference>
<dbReference type="PANTHER" id="PTHR21646">
    <property type="entry name" value="UBIQUITIN CARBOXYL-TERMINAL HYDROLASE"/>
    <property type="match status" value="1"/>
</dbReference>
<dbReference type="Pfam" id="PF00443">
    <property type="entry name" value="UCH"/>
    <property type="match status" value="1"/>
</dbReference>
<dbReference type="InterPro" id="IPR018200">
    <property type="entry name" value="USP_CS"/>
</dbReference>
<evidence type="ECO:0000256" key="5">
    <source>
        <dbReference type="ARBA" id="ARBA00022801"/>
    </source>
</evidence>
<dbReference type="InterPro" id="IPR038765">
    <property type="entry name" value="Papain-like_cys_pep_sf"/>
</dbReference>
<proteinExistence type="inferred from homology"/>
<dbReference type="GO" id="GO:0016579">
    <property type="term" value="P:protein deubiquitination"/>
    <property type="evidence" value="ECO:0007669"/>
    <property type="project" value="InterPro"/>
</dbReference>
<keyword evidence="9" id="KW-0539">Nucleus</keyword>
<dbReference type="SUPFAM" id="SSF54001">
    <property type="entry name" value="Cysteine proteinases"/>
    <property type="match status" value="1"/>
</dbReference>
<dbReference type="InterPro" id="IPR001394">
    <property type="entry name" value="Peptidase_C19_UCH"/>
</dbReference>
<dbReference type="PROSITE" id="PS00972">
    <property type="entry name" value="USP_1"/>
    <property type="match status" value="1"/>
</dbReference>
<evidence type="ECO:0000256" key="6">
    <source>
        <dbReference type="ARBA" id="ARBA00022807"/>
    </source>
</evidence>
<dbReference type="STRING" id="74557.A0A1V9ZF83"/>
<evidence type="ECO:0000256" key="3">
    <source>
        <dbReference type="ARBA" id="ARBA00022670"/>
    </source>
</evidence>
<dbReference type="OrthoDB" id="47475at2759"/>
<keyword evidence="3 10" id="KW-0645">Protease</keyword>
<comment type="caution">
    <text evidence="12">The sequence shown here is derived from an EMBL/GenBank/DDBJ whole genome shotgun (WGS) entry which is preliminary data.</text>
</comment>
<keyword evidence="7" id="KW-0805">Transcription regulation</keyword>
<accession>A0A1V9ZF83</accession>
<dbReference type="AlphaFoldDB" id="A0A1V9ZF83"/>
<feature type="domain" description="USP" evidence="11">
    <location>
        <begin position="158"/>
        <end position="468"/>
    </location>
</feature>
<dbReference type="PROSITE" id="PS50235">
    <property type="entry name" value="USP_3"/>
    <property type="match status" value="1"/>
</dbReference>
<dbReference type="InterPro" id="IPR028889">
    <property type="entry name" value="USP"/>
</dbReference>
<evidence type="ECO:0000256" key="2">
    <source>
        <dbReference type="ARBA" id="ARBA00004123"/>
    </source>
</evidence>
<gene>
    <name evidence="12" type="ORF">THRCLA_07205</name>
</gene>
<dbReference type="InterPro" id="IPR050185">
    <property type="entry name" value="Ub_carboxyl-term_hydrolase"/>
</dbReference>
<evidence type="ECO:0000256" key="7">
    <source>
        <dbReference type="ARBA" id="ARBA00023015"/>
    </source>
</evidence>
<evidence type="ECO:0000256" key="4">
    <source>
        <dbReference type="ARBA" id="ARBA00022786"/>
    </source>
</evidence>
<sequence>MCRHVKHWGGNGRIRRWSSRKGFEEEKKHVEMYLDDPQMKRKLMDERCVCLEESCMFQGPLGIENNDSFIKHAFLHHHIFGWLEELQVTYCVECLDIVYIPEFETQLCTKYIPRDQLNGNTSLLKRKRNREDECDEWIAMYGYKHVTSLKVTPTTGLCGLLNMGNTCFMNAILQSLVHVPMILHYFLADQHNNKSCPRDSNFCLCCNMDKLILEMYTPRTELAPIVPYNLLYAMWNHADFLAGYRQQDGHEFLISLLDGIHSHSRLTGASPRVGAHGINPCDCIIHQTFAGALRSDIVCNVCNSVSSAYDPILDLSVAVDANDIEPDVHYFLNRFTSPEAIEARCSKCNKNRDCKKTLSIQMPPNRFDTLTQSKVSTHITFPTANLNISAYVANPLSPRYYEFAHLFESMRRSSPPCTDYDLVAVVNHHGTLHSGHYTSFGLHKNTWYLFDDSTVEAVPKSRVLESQA</sequence>
<evidence type="ECO:0000256" key="1">
    <source>
        <dbReference type="ARBA" id="ARBA00000707"/>
    </source>
</evidence>
<dbReference type="Proteomes" id="UP000243217">
    <property type="component" value="Unassembled WGS sequence"/>
</dbReference>
<keyword evidence="4 10" id="KW-0833">Ubl conjugation pathway</keyword>
<dbReference type="GO" id="GO:0004843">
    <property type="term" value="F:cysteine-type deubiquitinase activity"/>
    <property type="evidence" value="ECO:0007669"/>
    <property type="project" value="UniProtKB-UniRule"/>
</dbReference>
<dbReference type="EC" id="3.4.19.12" evidence="10"/>
<evidence type="ECO:0000256" key="10">
    <source>
        <dbReference type="RuleBase" id="RU366025"/>
    </source>
</evidence>
<comment type="catalytic activity">
    <reaction evidence="1 10">
        <text>Thiol-dependent hydrolysis of ester, thioester, amide, peptide and isopeptide bonds formed by the C-terminal Gly of ubiquitin (a 76-residue protein attached to proteins as an intracellular targeting signal).</text>
        <dbReference type="EC" id="3.4.19.12"/>
    </reaction>
</comment>
<dbReference type="GO" id="GO:0005634">
    <property type="term" value="C:nucleus"/>
    <property type="evidence" value="ECO:0007669"/>
    <property type="project" value="UniProtKB-SubCell"/>
</dbReference>
<keyword evidence="6 10" id="KW-0788">Thiol protease</keyword>
<evidence type="ECO:0000313" key="12">
    <source>
        <dbReference type="EMBL" id="OQR96665.1"/>
    </source>
</evidence>